<evidence type="ECO:0000259" key="2">
    <source>
        <dbReference type="Pfam" id="PF18667"/>
    </source>
</evidence>
<dbReference type="OrthoDB" id="1855763at2"/>
<feature type="domain" description="Phage tail fibre protein N-terminal" evidence="1">
    <location>
        <begin position="36"/>
        <end position="182"/>
    </location>
</feature>
<sequence length="301" mass="33471">MQREHIHQFVWGNRYQIEKLGVTSFVNFVKAEGAGQHYYNFVTDIGVAHAVNAILLGEKINLTHFAVGDGGGRYYEPNPQMTSLVNEVWRGPITKAETADNQHELYVSAVIPADIGPFIIREMAIFDEAGHMIAISNTADIHKMTTAEGLPTEIDLCMHIFVSNTEAFKFEVDPTIIIATRDDIQKHNNDPNAHDNRFLSLETESELVRIDHGLGTYPQVTLGALQYGLGVAGLDEGPLGGTDTAQYPARAVYHSSRSLTVMTTKSIAQLGTEPTLHKMNDREYTVTWPDNQTDSLYIRLI</sequence>
<dbReference type="Proteomes" id="UP000196386">
    <property type="component" value="Unassembled WGS sequence"/>
</dbReference>
<reference evidence="4" key="1">
    <citation type="submission" date="2017-04" db="EMBL/GenBank/DDBJ databases">
        <title>Function of individual gut microbiota members based on whole genome sequencing of pure cultures obtained from chicken caecum.</title>
        <authorList>
            <person name="Medvecky M."/>
            <person name="Cejkova D."/>
            <person name="Polansky O."/>
            <person name="Karasova D."/>
            <person name="Kubasova T."/>
            <person name="Cizek A."/>
            <person name="Rychlik I."/>
        </authorList>
    </citation>
    <scope>NUCLEOTIDE SEQUENCE [LARGE SCALE GENOMIC DNA]</scope>
    <source>
        <strain evidence="4">An175</strain>
    </source>
</reference>
<evidence type="ECO:0000259" key="1">
    <source>
        <dbReference type="Pfam" id="PF12571"/>
    </source>
</evidence>
<feature type="domain" description="Baseplate upper protein immunoglobulin like" evidence="2">
    <location>
        <begin position="205"/>
        <end position="286"/>
    </location>
</feature>
<dbReference type="InterPro" id="IPR022225">
    <property type="entry name" value="Phage_tail_fibre_N"/>
</dbReference>
<dbReference type="InterPro" id="IPR041531">
    <property type="entry name" value="BppU_IgG"/>
</dbReference>
<dbReference type="InterPro" id="IPR051934">
    <property type="entry name" value="Phage_Tail_Fiber_Structural"/>
</dbReference>
<dbReference type="Pfam" id="PF18667">
    <property type="entry name" value="BppU_IgG"/>
    <property type="match status" value="1"/>
</dbReference>
<dbReference type="AlphaFoldDB" id="A0A1Y4MHG9"/>
<dbReference type="PANTHER" id="PTHR35191:SF1">
    <property type="entry name" value="PROPHAGE SIDE TAIL FIBER PROTEIN HOMOLOG STFQ-RELATED"/>
    <property type="match status" value="1"/>
</dbReference>
<evidence type="ECO:0000313" key="4">
    <source>
        <dbReference type="Proteomes" id="UP000196386"/>
    </source>
</evidence>
<name>A0A1Y4MHG9_9FIRM</name>
<gene>
    <name evidence="3" type="ORF">B5F11_18940</name>
</gene>
<accession>A0A1Y4MHG9</accession>
<comment type="caution">
    <text evidence="3">The sequence shown here is derived from an EMBL/GenBank/DDBJ whole genome shotgun (WGS) entry which is preliminary data.</text>
</comment>
<evidence type="ECO:0000313" key="3">
    <source>
        <dbReference type="EMBL" id="OUP66971.1"/>
    </source>
</evidence>
<organism evidence="3 4">
    <name type="scientific">Anaerotruncus colihominis</name>
    <dbReference type="NCBI Taxonomy" id="169435"/>
    <lineage>
        <taxon>Bacteria</taxon>
        <taxon>Bacillati</taxon>
        <taxon>Bacillota</taxon>
        <taxon>Clostridia</taxon>
        <taxon>Eubacteriales</taxon>
        <taxon>Oscillospiraceae</taxon>
        <taxon>Anaerotruncus</taxon>
    </lineage>
</organism>
<dbReference type="Pfam" id="PF12571">
    <property type="entry name" value="Phage_tail_fib"/>
    <property type="match status" value="1"/>
</dbReference>
<proteinExistence type="predicted"/>
<protein>
    <submittedName>
        <fullName evidence="3">Uncharacterized protein</fullName>
    </submittedName>
</protein>
<dbReference type="EMBL" id="NFKP01000037">
    <property type="protein sequence ID" value="OUP66971.1"/>
    <property type="molecule type" value="Genomic_DNA"/>
</dbReference>
<dbReference type="PANTHER" id="PTHR35191">
    <property type="entry name" value="PROPHAGE SIDE TAIL FIBER PROTEIN HOMOLOG STFQ-RELATED"/>
    <property type="match status" value="1"/>
</dbReference>